<feature type="transmembrane region" description="Helical" evidence="6">
    <location>
        <begin position="162"/>
        <end position="185"/>
    </location>
</feature>
<dbReference type="InterPro" id="IPR052337">
    <property type="entry name" value="SAT4-like"/>
</dbReference>
<evidence type="ECO:0000313" key="8">
    <source>
        <dbReference type="EMBL" id="KAK2600428.1"/>
    </source>
</evidence>
<dbReference type="EMBL" id="JAUJFL010000006">
    <property type="protein sequence ID" value="KAK2600428.1"/>
    <property type="molecule type" value="Genomic_DNA"/>
</dbReference>
<feature type="transmembrane region" description="Helical" evidence="6">
    <location>
        <begin position="245"/>
        <end position="268"/>
    </location>
</feature>
<dbReference type="AlphaFoldDB" id="A0AAD9S6E0"/>
<dbReference type="PANTHER" id="PTHR33048:SF160">
    <property type="entry name" value="SAT4 FAMILY MEMBRANE PROTEIN"/>
    <property type="match status" value="1"/>
</dbReference>
<feature type="domain" description="Rhodopsin" evidence="7">
    <location>
        <begin position="106"/>
        <end position="288"/>
    </location>
</feature>
<accession>A0AAD9S6E0</accession>
<dbReference type="Pfam" id="PF20684">
    <property type="entry name" value="Fung_rhodopsin"/>
    <property type="match status" value="1"/>
</dbReference>
<dbReference type="PANTHER" id="PTHR33048">
    <property type="entry name" value="PTH11-LIKE INTEGRAL MEMBRANE PROTEIN (AFU_ORTHOLOGUE AFUA_5G11245)"/>
    <property type="match status" value="1"/>
</dbReference>
<keyword evidence="2 6" id="KW-0812">Transmembrane</keyword>
<evidence type="ECO:0000256" key="2">
    <source>
        <dbReference type="ARBA" id="ARBA00022692"/>
    </source>
</evidence>
<evidence type="ECO:0000256" key="6">
    <source>
        <dbReference type="SAM" id="Phobius"/>
    </source>
</evidence>
<name>A0AAD9S6E0_PHOAM</name>
<dbReference type="InterPro" id="IPR049326">
    <property type="entry name" value="Rhodopsin_dom_fungi"/>
</dbReference>
<keyword evidence="4 6" id="KW-0472">Membrane</keyword>
<proteinExistence type="inferred from homology"/>
<comment type="similarity">
    <text evidence="5">Belongs to the SAT4 family.</text>
</comment>
<feature type="transmembrane region" description="Helical" evidence="6">
    <location>
        <begin position="197"/>
        <end position="225"/>
    </location>
</feature>
<gene>
    <name evidence="8" type="ORF">N8I77_009961</name>
</gene>
<keyword evidence="9" id="KW-1185">Reference proteome</keyword>
<evidence type="ECO:0000256" key="4">
    <source>
        <dbReference type="ARBA" id="ARBA00023136"/>
    </source>
</evidence>
<evidence type="ECO:0000256" key="3">
    <source>
        <dbReference type="ARBA" id="ARBA00022989"/>
    </source>
</evidence>
<dbReference type="Proteomes" id="UP001265746">
    <property type="component" value="Unassembled WGS sequence"/>
</dbReference>
<feature type="transmembrane region" description="Helical" evidence="6">
    <location>
        <begin position="121"/>
        <end position="142"/>
    </location>
</feature>
<sequence length="289" mass="32627">MPSTDEPPQMDWTFGPCSASCIAALCSSPTDESCICPDKRSGAPPWRRDLMECLYANCTSLEYYETAGITYHTCGITNTVEVSLGPLIAITSAFQLLFFAARMASIRIKRERKWSWEDISFVVSSVLLVLTLPVISLENYYGFLSNIWTLRIWNIDDFAKVFFCYSILYSLSLAMIKISIVFLYLRIFRAQGVLVHYIIVGTQVFNVIIFIIFLVGLFFACQPLAYYWSYAAPVNGTCPDPIDRGLVYASLNTIMDAWLLVLPMSQIWSMGLSWRSKLGVLTMFSLGLV</sequence>
<evidence type="ECO:0000313" key="9">
    <source>
        <dbReference type="Proteomes" id="UP001265746"/>
    </source>
</evidence>
<comment type="caution">
    <text evidence="8">The sequence shown here is derived from an EMBL/GenBank/DDBJ whole genome shotgun (WGS) entry which is preliminary data.</text>
</comment>
<evidence type="ECO:0000256" key="1">
    <source>
        <dbReference type="ARBA" id="ARBA00004141"/>
    </source>
</evidence>
<dbReference type="GO" id="GO:0016020">
    <property type="term" value="C:membrane"/>
    <property type="evidence" value="ECO:0007669"/>
    <property type="project" value="UniProtKB-SubCell"/>
</dbReference>
<reference evidence="8" key="1">
    <citation type="submission" date="2023-06" db="EMBL/GenBank/DDBJ databases">
        <authorList>
            <person name="Noh H."/>
        </authorList>
    </citation>
    <scope>NUCLEOTIDE SEQUENCE</scope>
    <source>
        <strain evidence="8">DUCC20226</strain>
    </source>
</reference>
<protein>
    <recommendedName>
        <fullName evidence="7">Rhodopsin domain-containing protein</fullName>
    </recommendedName>
</protein>
<evidence type="ECO:0000259" key="7">
    <source>
        <dbReference type="Pfam" id="PF20684"/>
    </source>
</evidence>
<comment type="subcellular location">
    <subcellularLocation>
        <location evidence="1">Membrane</location>
        <topology evidence="1">Multi-pass membrane protein</topology>
    </subcellularLocation>
</comment>
<evidence type="ECO:0000256" key="5">
    <source>
        <dbReference type="ARBA" id="ARBA00038359"/>
    </source>
</evidence>
<keyword evidence="3 6" id="KW-1133">Transmembrane helix</keyword>
<organism evidence="8 9">
    <name type="scientific">Phomopsis amygdali</name>
    <name type="common">Fusicoccum amygdali</name>
    <dbReference type="NCBI Taxonomy" id="1214568"/>
    <lineage>
        <taxon>Eukaryota</taxon>
        <taxon>Fungi</taxon>
        <taxon>Dikarya</taxon>
        <taxon>Ascomycota</taxon>
        <taxon>Pezizomycotina</taxon>
        <taxon>Sordariomycetes</taxon>
        <taxon>Sordariomycetidae</taxon>
        <taxon>Diaporthales</taxon>
        <taxon>Diaporthaceae</taxon>
        <taxon>Diaporthe</taxon>
    </lineage>
</organism>
<feature type="transmembrane region" description="Helical" evidence="6">
    <location>
        <begin position="82"/>
        <end position="101"/>
    </location>
</feature>